<name>A0A0D3JXI0_EMIH1</name>
<dbReference type="EnsemblProtists" id="EOD28215">
    <property type="protein sequence ID" value="EOD28215"/>
    <property type="gene ID" value="EMIHUDRAFT_234971"/>
</dbReference>
<evidence type="ECO:0000313" key="1">
    <source>
        <dbReference type="EnsemblProtists" id="EOD28215"/>
    </source>
</evidence>
<dbReference type="KEGG" id="ehx:EMIHUDRAFT_234971"/>
<dbReference type="GeneID" id="17256310"/>
<dbReference type="PaxDb" id="2903-EOD10160"/>
<protein>
    <submittedName>
        <fullName evidence="1">Uncharacterized protein</fullName>
    </submittedName>
</protein>
<proteinExistence type="predicted"/>
<evidence type="ECO:0000313" key="2">
    <source>
        <dbReference type="Proteomes" id="UP000013827"/>
    </source>
</evidence>
<dbReference type="Proteomes" id="UP000013827">
    <property type="component" value="Unassembled WGS sequence"/>
</dbReference>
<dbReference type="GeneID" id="17273760"/>
<accession>A0A0D3JXI0</accession>
<dbReference type="RefSeq" id="XP_005780644.1">
    <property type="nucleotide sequence ID" value="XM_005780587.1"/>
</dbReference>
<sequence>MAKLQLTHLFASSVDEALGSCSEQAFCDGFNLPAEHAQVLARAHQQATDKLRGNALAELNLISDEHGVDAALGRLDSLKAERPLLPDGSRCLVAAPKESALMLNEAAQPARRRHVQAMRSALEQARGSLPAVPSRAPFGAAIRLPSAALAPSPEGACRCPLPPGPAPGLQIDQENAELERQLAEQRAAVTAEVGACSSTFQQTAEACEQWRDGLRAT</sequence>
<dbReference type="RefSeq" id="XP_005762589.1">
    <property type="nucleotide sequence ID" value="XM_005762532.1"/>
</dbReference>
<dbReference type="KEGG" id="ehx:EMIHUDRAFT_248488"/>
<keyword evidence="2" id="KW-1185">Reference proteome</keyword>
<reference evidence="2" key="1">
    <citation type="journal article" date="2013" name="Nature">
        <title>Pan genome of the phytoplankton Emiliania underpins its global distribution.</title>
        <authorList>
            <person name="Read B.A."/>
            <person name="Kegel J."/>
            <person name="Klute M.J."/>
            <person name="Kuo A."/>
            <person name="Lefebvre S.C."/>
            <person name="Maumus F."/>
            <person name="Mayer C."/>
            <person name="Miller J."/>
            <person name="Monier A."/>
            <person name="Salamov A."/>
            <person name="Young J."/>
            <person name="Aguilar M."/>
            <person name="Claverie J.M."/>
            <person name="Frickenhaus S."/>
            <person name="Gonzalez K."/>
            <person name="Herman E.K."/>
            <person name="Lin Y.C."/>
            <person name="Napier J."/>
            <person name="Ogata H."/>
            <person name="Sarno A.F."/>
            <person name="Shmutz J."/>
            <person name="Schroeder D."/>
            <person name="de Vargas C."/>
            <person name="Verret F."/>
            <person name="von Dassow P."/>
            <person name="Valentin K."/>
            <person name="Van de Peer Y."/>
            <person name="Wheeler G."/>
            <person name="Dacks J.B."/>
            <person name="Delwiche C.F."/>
            <person name="Dyhrman S.T."/>
            <person name="Glockner G."/>
            <person name="John U."/>
            <person name="Richards T."/>
            <person name="Worden A.Z."/>
            <person name="Zhang X."/>
            <person name="Grigoriev I.V."/>
            <person name="Allen A.E."/>
            <person name="Bidle K."/>
            <person name="Borodovsky M."/>
            <person name="Bowler C."/>
            <person name="Brownlee C."/>
            <person name="Cock J.M."/>
            <person name="Elias M."/>
            <person name="Gladyshev V.N."/>
            <person name="Groth M."/>
            <person name="Guda C."/>
            <person name="Hadaegh A."/>
            <person name="Iglesias-Rodriguez M.D."/>
            <person name="Jenkins J."/>
            <person name="Jones B.M."/>
            <person name="Lawson T."/>
            <person name="Leese F."/>
            <person name="Lindquist E."/>
            <person name="Lobanov A."/>
            <person name="Lomsadze A."/>
            <person name="Malik S.B."/>
            <person name="Marsh M.E."/>
            <person name="Mackinder L."/>
            <person name="Mock T."/>
            <person name="Mueller-Roeber B."/>
            <person name="Pagarete A."/>
            <person name="Parker M."/>
            <person name="Probert I."/>
            <person name="Quesneville H."/>
            <person name="Raines C."/>
            <person name="Rensing S.A."/>
            <person name="Riano-Pachon D.M."/>
            <person name="Richier S."/>
            <person name="Rokitta S."/>
            <person name="Shiraiwa Y."/>
            <person name="Soanes D.M."/>
            <person name="van der Giezen M."/>
            <person name="Wahlund T.M."/>
            <person name="Williams B."/>
            <person name="Wilson W."/>
            <person name="Wolfe G."/>
            <person name="Wurch L.L."/>
        </authorList>
    </citation>
    <scope>NUCLEOTIDE SEQUENCE</scope>
</reference>
<dbReference type="AlphaFoldDB" id="A0A0D3JXI0"/>
<reference evidence="1" key="2">
    <citation type="submission" date="2024-10" db="UniProtKB">
        <authorList>
            <consortium name="EnsemblProtists"/>
        </authorList>
    </citation>
    <scope>IDENTIFICATION</scope>
</reference>
<dbReference type="EnsemblProtists" id="EOD10160">
    <property type="protein sequence ID" value="EOD10160"/>
    <property type="gene ID" value="EMIHUDRAFT_248488"/>
</dbReference>
<organism evidence="1 2">
    <name type="scientific">Emiliania huxleyi (strain CCMP1516)</name>
    <dbReference type="NCBI Taxonomy" id="280463"/>
    <lineage>
        <taxon>Eukaryota</taxon>
        <taxon>Haptista</taxon>
        <taxon>Haptophyta</taxon>
        <taxon>Prymnesiophyceae</taxon>
        <taxon>Isochrysidales</taxon>
        <taxon>Noelaerhabdaceae</taxon>
        <taxon>Emiliania</taxon>
    </lineage>
</organism>
<dbReference type="HOGENOM" id="CLU_1274328_0_0_1"/>